<gene>
    <name evidence="1" type="ORF">BDP81DRAFT_285139</name>
</gene>
<protein>
    <submittedName>
        <fullName evidence="1">Uncharacterized protein</fullName>
    </submittedName>
</protein>
<accession>A0AAI9ZBE4</accession>
<keyword evidence="2" id="KW-1185">Reference proteome</keyword>
<proteinExistence type="predicted"/>
<evidence type="ECO:0000313" key="1">
    <source>
        <dbReference type="EMBL" id="KAK1613529.1"/>
    </source>
</evidence>
<dbReference type="AlphaFoldDB" id="A0AAI9ZBE4"/>
<evidence type="ECO:0000313" key="2">
    <source>
        <dbReference type="Proteomes" id="UP001243989"/>
    </source>
</evidence>
<dbReference type="GeneID" id="85467883"/>
<organism evidence="1 2">
    <name type="scientific">Colletotrichum phormii</name>
    <dbReference type="NCBI Taxonomy" id="359342"/>
    <lineage>
        <taxon>Eukaryota</taxon>
        <taxon>Fungi</taxon>
        <taxon>Dikarya</taxon>
        <taxon>Ascomycota</taxon>
        <taxon>Pezizomycotina</taxon>
        <taxon>Sordariomycetes</taxon>
        <taxon>Hypocreomycetidae</taxon>
        <taxon>Glomerellales</taxon>
        <taxon>Glomerellaceae</taxon>
        <taxon>Colletotrichum</taxon>
        <taxon>Colletotrichum acutatum species complex</taxon>
    </lineage>
</organism>
<feature type="non-terminal residue" evidence="1">
    <location>
        <position position="102"/>
    </location>
</feature>
<reference evidence="1" key="1">
    <citation type="submission" date="2021-06" db="EMBL/GenBank/DDBJ databases">
        <title>Comparative genomics, transcriptomics and evolutionary studies reveal genomic signatures of adaptation to plant cell wall in hemibiotrophic fungi.</title>
        <authorList>
            <consortium name="DOE Joint Genome Institute"/>
            <person name="Baroncelli R."/>
            <person name="Diaz J.F."/>
            <person name="Benocci T."/>
            <person name="Peng M."/>
            <person name="Battaglia E."/>
            <person name="Haridas S."/>
            <person name="Andreopoulos W."/>
            <person name="Labutti K."/>
            <person name="Pangilinan J."/>
            <person name="Floch G.L."/>
            <person name="Makela M.R."/>
            <person name="Henrissat B."/>
            <person name="Grigoriev I.V."/>
            <person name="Crouch J.A."/>
            <person name="De Vries R.P."/>
            <person name="Sukno S.A."/>
            <person name="Thon M.R."/>
        </authorList>
    </citation>
    <scope>NUCLEOTIDE SEQUENCE</scope>
    <source>
        <strain evidence="1">CBS 102054</strain>
    </source>
</reference>
<dbReference type="EMBL" id="JAHMHQ010000053">
    <property type="protein sequence ID" value="KAK1613529.1"/>
    <property type="molecule type" value="Genomic_DNA"/>
</dbReference>
<feature type="non-terminal residue" evidence="1">
    <location>
        <position position="1"/>
    </location>
</feature>
<sequence length="102" mass="11711">NNEFQVARFLPNNVGKFLYLYLVYIRPFTSMLRRVCFGTTDDKETSILFASRCRPTAPWSTGRLSKELARATAGLLGLPINTRTYRQLSIAITERHLKHMST</sequence>
<dbReference type="Proteomes" id="UP001243989">
    <property type="component" value="Unassembled WGS sequence"/>
</dbReference>
<comment type="caution">
    <text evidence="1">The sequence shown here is derived from an EMBL/GenBank/DDBJ whole genome shotgun (WGS) entry which is preliminary data.</text>
</comment>
<name>A0AAI9ZBE4_9PEZI</name>
<dbReference type="RefSeq" id="XP_060437404.1">
    <property type="nucleotide sequence ID" value="XM_060583021.1"/>
</dbReference>